<keyword evidence="8" id="KW-0032">Aminotransferase</keyword>
<name>A0A6M0CMJ5_9FLAO</name>
<proteinExistence type="inferred from homology"/>
<keyword evidence="8" id="KW-0808">Transferase</keyword>
<evidence type="ECO:0000256" key="4">
    <source>
        <dbReference type="ARBA" id="ARBA00022898"/>
    </source>
</evidence>
<reference evidence="8 9" key="1">
    <citation type="submission" date="2020-01" db="EMBL/GenBank/DDBJ databases">
        <title>Spongiivirga citrea KCTC 32990T.</title>
        <authorList>
            <person name="Wang G."/>
        </authorList>
    </citation>
    <scope>NUCLEOTIDE SEQUENCE [LARGE SCALE GENOMIC DNA]</scope>
    <source>
        <strain evidence="8 9">KCTC 32990</strain>
    </source>
</reference>
<keyword evidence="4 6" id="KW-0663">Pyridoxal phosphate</keyword>
<protein>
    <submittedName>
        <fullName evidence="8">Aspartate aminotransferase family protein</fullName>
    </submittedName>
</protein>
<dbReference type="InterPro" id="IPR015422">
    <property type="entry name" value="PyrdxlP-dep_Trfase_small"/>
</dbReference>
<feature type="modified residue" description="N6-(pyridoxal phosphate)lysine" evidence="6">
    <location>
        <position position="297"/>
    </location>
</feature>
<dbReference type="InterPro" id="IPR015424">
    <property type="entry name" value="PyrdxlP-dep_Trfase"/>
</dbReference>
<dbReference type="Gene3D" id="3.40.640.10">
    <property type="entry name" value="Type I PLP-dependent aspartate aminotransferase-like (Major domain)"/>
    <property type="match status" value="1"/>
</dbReference>
<dbReference type="InterPro" id="IPR002129">
    <property type="entry name" value="PyrdxlP-dep_de-COase"/>
</dbReference>
<dbReference type="Proteomes" id="UP000474296">
    <property type="component" value="Unassembled WGS sequence"/>
</dbReference>
<dbReference type="InterPro" id="IPR015421">
    <property type="entry name" value="PyrdxlP-dep_Trfase_major"/>
</dbReference>
<dbReference type="PANTHER" id="PTHR11999">
    <property type="entry name" value="GROUP II PYRIDOXAL-5-PHOSPHATE DECARBOXYLASE"/>
    <property type="match status" value="1"/>
</dbReference>
<dbReference type="EMBL" id="JAABOQ010000007">
    <property type="protein sequence ID" value="NER18882.1"/>
    <property type="molecule type" value="Genomic_DNA"/>
</dbReference>
<keyword evidence="9" id="KW-1185">Reference proteome</keyword>
<evidence type="ECO:0000313" key="9">
    <source>
        <dbReference type="Proteomes" id="UP000474296"/>
    </source>
</evidence>
<accession>A0A6M0CMJ5</accession>
<comment type="caution">
    <text evidence="8">The sequence shown here is derived from an EMBL/GenBank/DDBJ whole genome shotgun (WGS) entry which is preliminary data.</text>
</comment>
<dbReference type="GO" id="GO:0019752">
    <property type="term" value="P:carboxylic acid metabolic process"/>
    <property type="evidence" value="ECO:0007669"/>
    <property type="project" value="InterPro"/>
</dbReference>
<comment type="similarity">
    <text evidence="2 7">Belongs to the group II decarboxylase family.</text>
</comment>
<dbReference type="AlphaFoldDB" id="A0A6M0CMJ5"/>
<dbReference type="InterPro" id="IPR010977">
    <property type="entry name" value="Aromatic_deC"/>
</dbReference>
<sequence length="467" mass="51444">MMSLKKKMKAEMQDKKILNQARDHAFEYIDQIEEMDVFPSDKNLKNLIQFDEELNDNGCSGDILLNKLHRYGSQATVAQTGGRYFGFVNGNAIPASLGAKWLADIWDQVGGLYVSSPINSKLESVCEEWLKDLFNLPESTVAGFVSGTSMANLSAIAAARFQILKNLGWDINKKGLNGAPKIRIIAHDQVHASVKRTLTILGFGTDNVERVPADDQGRVIVEALPKLDKSCIVLLQAGNVNTGAFDNFDAVCDLANEVNAWVHIDGAFGLWAAATKSMSYLTKGMEKASSWAVDGHKTLNAPYDSGIVLCKHPDALVSAIHATGDYLIHSEHKDPYLYGPEMSKRCRSVELWAAMKYLGKNGIDEMITGFNQRANQLAQGLEKIGFTIHNDVVFNQVLVSYHDDETTDAILNNVQQSGNMWCGGTIWQGNSAIRLSVCSWMTDENDIAETINIFEKALSQLTKTVTT</sequence>
<dbReference type="GO" id="GO:0008483">
    <property type="term" value="F:transaminase activity"/>
    <property type="evidence" value="ECO:0007669"/>
    <property type="project" value="UniProtKB-KW"/>
</dbReference>
<dbReference type="GO" id="GO:0030170">
    <property type="term" value="F:pyridoxal phosphate binding"/>
    <property type="evidence" value="ECO:0007669"/>
    <property type="project" value="InterPro"/>
</dbReference>
<organism evidence="8 9">
    <name type="scientific">Spongiivirga citrea</name>
    <dbReference type="NCBI Taxonomy" id="1481457"/>
    <lineage>
        <taxon>Bacteria</taxon>
        <taxon>Pseudomonadati</taxon>
        <taxon>Bacteroidota</taxon>
        <taxon>Flavobacteriia</taxon>
        <taxon>Flavobacteriales</taxon>
        <taxon>Flavobacteriaceae</taxon>
        <taxon>Spongiivirga</taxon>
    </lineage>
</organism>
<evidence type="ECO:0000256" key="2">
    <source>
        <dbReference type="ARBA" id="ARBA00009533"/>
    </source>
</evidence>
<keyword evidence="5 7" id="KW-0456">Lyase</keyword>
<evidence type="ECO:0000256" key="5">
    <source>
        <dbReference type="ARBA" id="ARBA00023239"/>
    </source>
</evidence>
<dbReference type="Pfam" id="PF00282">
    <property type="entry name" value="Pyridoxal_deC"/>
    <property type="match status" value="1"/>
</dbReference>
<evidence type="ECO:0000256" key="7">
    <source>
        <dbReference type="RuleBase" id="RU000382"/>
    </source>
</evidence>
<dbReference type="PANTHER" id="PTHR11999:SF70">
    <property type="entry name" value="MIP05841P"/>
    <property type="match status" value="1"/>
</dbReference>
<evidence type="ECO:0000256" key="6">
    <source>
        <dbReference type="PIRSR" id="PIRSR602129-50"/>
    </source>
</evidence>
<dbReference type="SUPFAM" id="SSF53383">
    <property type="entry name" value="PLP-dependent transferases"/>
    <property type="match status" value="1"/>
</dbReference>
<evidence type="ECO:0000313" key="8">
    <source>
        <dbReference type="EMBL" id="NER18882.1"/>
    </source>
</evidence>
<keyword evidence="3" id="KW-0210">Decarboxylase</keyword>
<evidence type="ECO:0000256" key="1">
    <source>
        <dbReference type="ARBA" id="ARBA00001933"/>
    </source>
</evidence>
<dbReference type="GO" id="GO:0016831">
    <property type="term" value="F:carboxy-lyase activity"/>
    <property type="evidence" value="ECO:0007669"/>
    <property type="project" value="UniProtKB-KW"/>
</dbReference>
<gene>
    <name evidence="8" type="ORF">GWK10_16820</name>
</gene>
<dbReference type="Gene3D" id="3.90.1150.10">
    <property type="entry name" value="Aspartate Aminotransferase, domain 1"/>
    <property type="match status" value="1"/>
</dbReference>
<comment type="cofactor">
    <cofactor evidence="1 6 7">
        <name>pyridoxal 5'-phosphate</name>
        <dbReference type="ChEBI" id="CHEBI:597326"/>
    </cofactor>
</comment>
<evidence type="ECO:0000256" key="3">
    <source>
        <dbReference type="ARBA" id="ARBA00022793"/>
    </source>
</evidence>